<organism evidence="2 3">
    <name type="scientific">Bernardetia litoralis (strain ATCC 23117 / DSM 6794 / NBRC 15988 / NCIMB 1366 / Fx l1 / Sio-4)</name>
    <name type="common">Flexibacter litoralis</name>
    <dbReference type="NCBI Taxonomy" id="880071"/>
    <lineage>
        <taxon>Bacteria</taxon>
        <taxon>Pseudomonadati</taxon>
        <taxon>Bacteroidota</taxon>
        <taxon>Cytophagia</taxon>
        <taxon>Cytophagales</taxon>
        <taxon>Bernardetiaceae</taxon>
        <taxon>Bernardetia</taxon>
    </lineage>
</organism>
<dbReference type="InterPro" id="IPR015890">
    <property type="entry name" value="Chorismate_C"/>
</dbReference>
<dbReference type="HOGENOM" id="CLU_006493_8_0_10"/>
<dbReference type="eggNOG" id="COG1169">
    <property type="taxonomic scope" value="Bacteria"/>
</dbReference>
<dbReference type="RefSeq" id="WP_014796203.1">
    <property type="nucleotide sequence ID" value="NC_018018.1"/>
</dbReference>
<dbReference type="Gene3D" id="3.60.120.10">
    <property type="entry name" value="Anthranilate synthase"/>
    <property type="match status" value="1"/>
</dbReference>
<reference evidence="3" key="1">
    <citation type="submission" date="2012-06" db="EMBL/GenBank/DDBJ databases">
        <title>The complete genome of Flexibacter litoralis DSM 6794.</title>
        <authorList>
            <person name="Lucas S."/>
            <person name="Copeland A."/>
            <person name="Lapidus A."/>
            <person name="Glavina del Rio T."/>
            <person name="Dalin E."/>
            <person name="Tice H."/>
            <person name="Bruce D."/>
            <person name="Goodwin L."/>
            <person name="Pitluck S."/>
            <person name="Peters L."/>
            <person name="Ovchinnikova G."/>
            <person name="Lu M."/>
            <person name="Kyrpides N."/>
            <person name="Mavromatis K."/>
            <person name="Ivanova N."/>
            <person name="Brettin T."/>
            <person name="Detter J.C."/>
            <person name="Han C."/>
            <person name="Larimer F."/>
            <person name="Land M."/>
            <person name="Hauser L."/>
            <person name="Markowitz V."/>
            <person name="Cheng J.-F."/>
            <person name="Hugenholtz P."/>
            <person name="Woyke T."/>
            <person name="Wu D."/>
            <person name="Spring S."/>
            <person name="Lang E."/>
            <person name="Kopitz M."/>
            <person name="Brambilla E."/>
            <person name="Klenk H.-P."/>
            <person name="Eisen J.A."/>
        </authorList>
    </citation>
    <scope>NUCLEOTIDE SEQUENCE [LARGE SCALE GENOMIC DNA]</scope>
    <source>
        <strain evidence="3">ATCC 23117 / DSM 6794 / NBRC 15988 / NCIMB 1366 / Sio-4</strain>
    </source>
</reference>
<evidence type="ECO:0000313" key="2">
    <source>
        <dbReference type="EMBL" id="AFM02738.1"/>
    </source>
</evidence>
<accession>I4AFK3</accession>
<dbReference type="AlphaFoldDB" id="I4AFK3"/>
<gene>
    <name evidence="2" type="ordered locus">Fleli_0249</name>
</gene>
<evidence type="ECO:0000313" key="3">
    <source>
        <dbReference type="Proteomes" id="UP000006054"/>
    </source>
</evidence>
<name>I4AFK3_BERLS</name>
<dbReference type="Proteomes" id="UP000006054">
    <property type="component" value="Chromosome"/>
</dbReference>
<evidence type="ECO:0000259" key="1">
    <source>
        <dbReference type="Pfam" id="PF00425"/>
    </source>
</evidence>
<dbReference type="Pfam" id="PF00425">
    <property type="entry name" value="Chorismate_bind"/>
    <property type="match status" value="1"/>
</dbReference>
<proteinExistence type="predicted"/>
<dbReference type="InterPro" id="IPR005801">
    <property type="entry name" value="ADC_synthase"/>
</dbReference>
<dbReference type="OrthoDB" id="9806579at2"/>
<dbReference type="PANTHER" id="PTHR42839:SF2">
    <property type="entry name" value="ISOCHORISMATE SYNTHASE ENTC"/>
    <property type="match status" value="1"/>
</dbReference>
<protein>
    <submittedName>
        <fullName evidence="2">Isochorismate synthase</fullName>
    </submittedName>
</protein>
<keyword evidence="3" id="KW-1185">Reference proteome</keyword>
<dbReference type="STRING" id="880071.Fleli_0249"/>
<dbReference type="PANTHER" id="PTHR42839">
    <property type="entry name" value="ISOCHORISMATE SYNTHASE ENTC"/>
    <property type="match status" value="1"/>
</dbReference>
<dbReference type="KEGG" id="fli:Fleli_0249"/>
<dbReference type="EMBL" id="CP003345">
    <property type="protein sequence ID" value="AFM02738.1"/>
    <property type="molecule type" value="Genomic_DNA"/>
</dbReference>
<sequence length="442" mass="50999">MKNHLAISELLDFTKKNTFTFFDKNKGINKLNSFQFIKKMWSAAIAQNLGVSLWREPNTDNLQLVIDLSQKTKLVESDLEELPTGFLMHKFEKEFDIDSKNNNSKAYFLEAHLYFDSSNDFIVENIPSKDKTQNKQEFEELNQTKKQFFQKLKELQNKKEGKTSYFYPKNIPTATTKEAYNKAVDKAIKAMQNEEFLKVVISRNKFIDLDKKSFDALEAYQKLEQTYKTAFVSLVSIPLVGTWMCATPELLVSQDKNGIFRTMALAGTQSGKDVKELKNALWRQKEIEEQALVSRYIINNCFKKIRLREYEEIGPKTVRAGNLLHLRTEFLVDTKQERFPQLATVMLELLHPTSAVCGMPKEITTQFILENENYDRGFYAGYLGGINFKNGSSLYVQLRCMQLLENQAILYAGGGITADSDTETEWKETEMKCQTIESVVFE</sequence>
<dbReference type="SUPFAM" id="SSF56322">
    <property type="entry name" value="ADC synthase"/>
    <property type="match status" value="1"/>
</dbReference>
<feature type="domain" description="Chorismate-utilising enzyme C-terminal" evidence="1">
    <location>
        <begin position="177"/>
        <end position="432"/>
    </location>
</feature>